<reference evidence="6" key="1">
    <citation type="journal article" date="2012" name="Nat. Genet.">
        <title>Whole-genome sequence of Schistosoma haematobium.</title>
        <authorList>
            <person name="Young N.D."/>
            <person name="Jex A.R."/>
            <person name="Li B."/>
            <person name="Liu S."/>
            <person name="Yang L."/>
            <person name="Xiong Z."/>
            <person name="Li Y."/>
            <person name="Cantacessi C."/>
            <person name="Hall R.S."/>
            <person name="Xu X."/>
            <person name="Chen F."/>
            <person name="Wu X."/>
            <person name="Zerlotini A."/>
            <person name="Oliveira G."/>
            <person name="Hofmann A."/>
            <person name="Zhang G."/>
            <person name="Fang X."/>
            <person name="Kang Y."/>
            <person name="Campbell B.E."/>
            <person name="Loukas A."/>
            <person name="Ranganathan S."/>
            <person name="Rollinson D."/>
            <person name="Rinaldi G."/>
            <person name="Brindley P.J."/>
            <person name="Yang H."/>
            <person name="Wang J."/>
            <person name="Wang J."/>
            <person name="Gasser R.B."/>
        </authorList>
    </citation>
    <scope>NUCLEOTIDE SEQUENCE</scope>
</reference>
<comment type="caution">
    <text evidence="6">The sequence shown here is derived from an EMBL/GenBank/DDBJ whole genome shotgun (WGS) entry which is preliminary data.</text>
</comment>
<accession>A0A922IHJ3</accession>
<keyword evidence="7" id="KW-1185">Reference proteome</keyword>
<dbReference type="Gene3D" id="1.10.730.10">
    <property type="entry name" value="Isoleucyl-tRNA Synthetase, Domain 1"/>
    <property type="match status" value="1"/>
</dbReference>
<reference evidence="6" key="3">
    <citation type="submission" date="2021-06" db="EMBL/GenBank/DDBJ databases">
        <title>Chromosome-level genome assembly for S. haematobium.</title>
        <authorList>
            <person name="Stroehlein A.J."/>
        </authorList>
    </citation>
    <scope>NUCLEOTIDE SEQUENCE</scope>
</reference>
<dbReference type="GO" id="GO:0006420">
    <property type="term" value="P:arginyl-tRNA aminoacylation"/>
    <property type="evidence" value="ECO:0007669"/>
    <property type="project" value="InterPro"/>
</dbReference>
<dbReference type="GO" id="GO:0032543">
    <property type="term" value="P:mitochondrial translation"/>
    <property type="evidence" value="ECO:0007669"/>
    <property type="project" value="TreeGrafter"/>
</dbReference>
<dbReference type="GO" id="GO:0005524">
    <property type="term" value="F:ATP binding"/>
    <property type="evidence" value="ECO:0007669"/>
    <property type="project" value="InterPro"/>
</dbReference>
<organism evidence="6 7">
    <name type="scientific">Schistosoma haematobium</name>
    <name type="common">Blood fluke</name>
    <dbReference type="NCBI Taxonomy" id="6185"/>
    <lineage>
        <taxon>Eukaryota</taxon>
        <taxon>Metazoa</taxon>
        <taxon>Spiralia</taxon>
        <taxon>Lophotrochozoa</taxon>
        <taxon>Platyhelminthes</taxon>
        <taxon>Trematoda</taxon>
        <taxon>Digenea</taxon>
        <taxon>Strigeidida</taxon>
        <taxon>Schistosomatoidea</taxon>
        <taxon>Schistosomatidae</taxon>
        <taxon>Schistosoma</taxon>
    </lineage>
</organism>
<feature type="domain" description="DALR anticodon binding" evidence="5">
    <location>
        <begin position="57"/>
        <end position="160"/>
    </location>
</feature>
<dbReference type="InterPro" id="IPR008909">
    <property type="entry name" value="DALR_anticod-bd"/>
</dbReference>
<dbReference type="CTD" id="75577281"/>
<gene>
    <name evidence="6" type="primary">RARS2_3</name>
    <name evidence="6" type="ORF">MS3_00004733</name>
</gene>
<dbReference type="EC" id="6.1.1.19" evidence="1"/>
<comment type="catalytic activity">
    <reaction evidence="3">
        <text>tRNA(Arg) + L-arginine + ATP = L-arginyl-tRNA(Arg) + AMP + diphosphate</text>
        <dbReference type="Rhea" id="RHEA:20301"/>
        <dbReference type="Rhea" id="RHEA-COMP:9658"/>
        <dbReference type="Rhea" id="RHEA-COMP:9673"/>
        <dbReference type="ChEBI" id="CHEBI:30616"/>
        <dbReference type="ChEBI" id="CHEBI:32682"/>
        <dbReference type="ChEBI" id="CHEBI:33019"/>
        <dbReference type="ChEBI" id="CHEBI:78442"/>
        <dbReference type="ChEBI" id="CHEBI:78513"/>
        <dbReference type="ChEBI" id="CHEBI:456215"/>
        <dbReference type="EC" id="6.1.1.19"/>
    </reaction>
</comment>
<reference evidence="6" key="4">
    <citation type="journal article" date="2022" name="PLoS Pathog.">
        <title>Chromosome-level genome of Schistosoma haematobium underpins genome-wide explorations of molecular variation.</title>
        <authorList>
            <person name="Stroehlein A.J."/>
            <person name="Korhonen P.K."/>
            <person name="Lee V.V."/>
            <person name="Ralph S.A."/>
            <person name="Mentink-Kane M."/>
            <person name="You H."/>
            <person name="McManus D.P."/>
            <person name="Tchuente L.T."/>
            <person name="Stothard J.R."/>
            <person name="Kaur P."/>
            <person name="Dudchenko O."/>
            <person name="Aiden E.L."/>
            <person name="Yang B."/>
            <person name="Yang H."/>
            <person name="Emery A.M."/>
            <person name="Webster B.L."/>
            <person name="Brindley P.J."/>
            <person name="Rollinson D."/>
            <person name="Chang B.C.H."/>
            <person name="Gasser R.B."/>
            <person name="Young N.D."/>
        </authorList>
    </citation>
    <scope>NUCLEOTIDE SEQUENCE</scope>
</reference>
<evidence type="ECO:0000256" key="2">
    <source>
        <dbReference type="ARBA" id="ARBA00039495"/>
    </source>
</evidence>
<dbReference type="Proteomes" id="UP000471633">
    <property type="component" value="Unassembled WGS sequence"/>
</dbReference>
<sequence>MPSPPRIISFCFVPLIVYLDQWLYKILESRSISSGLFPFKVNSSDPTSIVFDMDHLIHEFDQFKEWPSTTINEKSFVKLADHLCRFSTMLRTAYSKYEPHYVLQYALQLTSDVNSAWKHLPVLACTTKEDQLIRLFIFLASRNVLASSLRLMGIKPLSAI</sequence>
<dbReference type="PANTHER" id="PTHR11956">
    <property type="entry name" value="ARGINYL-TRNA SYNTHETASE"/>
    <property type="match status" value="1"/>
</dbReference>
<evidence type="ECO:0000256" key="4">
    <source>
        <dbReference type="ARBA" id="ARBA00049595"/>
    </source>
</evidence>
<protein>
    <recommendedName>
        <fullName evidence="2">Probable arginine--tRNA ligase, mitochondrial</fullName>
        <ecNumber evidence="1">6.1.1.19</ecNumber>
    </recommendedName>
</protein>
<dbReference type="SMART" id="SM00836">
    <property type="entry name" value="DALR_1"/>
    <property type="match status" value="1"/>
</dbReference>
<reference evidence="6" key="2">
    <citation type="journal article" date="2019" name="Gigascience">
        <title>High-quality Schistosoma haematobium genome achieved by single-molecule and long-range sequencing.</title>
        <authorList>
            <person name="Stroehlein A.J."/>
            <person name="Korhonen P.K."/>
            <person name="Chong T.M."/>
            <person name="Lim Y.L."/>
            <person name="Chan K.G."/>
            <person name="Webster B."/>
            <person name="Rollinson D."/>
            <person name="Brindley P.J."/>
            <person name="Gasser R.B."/>
            <person name="Young N.D."/>
        </authorList>
    </citation>
    <scope>NUCLEOTIDE SEQUENCE</scope>
</reference>
<evidence type="ECO:0000259" key="5">
    <source>
        <dbReference type="SMART" id="SM00836"/>
    </source>
</evidence>
<evidence type="ECO:0000313" key="6">
    <source>
        <dbReference type="EMBL" id="KAH9578542.1"/>
    </source>
</evidence>
<dbReference type="GO" id="GO:0004814">
    <property type="term" value="F:arginine-tRNA ligase activity"/>
    <property type="evidence" value="ECO:0007669"/>
    <property type="project" value="UniProtKB-EC"/>
</dbReference>
<evidence type="ECO:0000256" key="1">
    <source>
        <dbReference type="ARBA" id="ARBA00012837"/>
    </source>
</evidence>
<dbReference type="Pfam" id="PF05746">
    <property type="entry name" value="DALR_1"/>
    <property type="match status" value="1"/>
</dbReference>
<dbReference type="RefSeq" id="XP_051064027.1">
    <property type="nucleotide sequence ID" value="XM_051212700.1"/>
</dbReference>
<dbReference type="GO" id="GO:0005739">
    <property type="term" value="C:mitochondrion"/>
    <property type="evidence" value="ECO:0007669"/>
    <property type="project" value="TreeGrafter"/>
</dbReference>
<dbReference type="SUPFAM" id="SSF47323">
    <property type="entry name" value="Anticodon-binding domain of a subclass of class I aminoacyl-tRNA synthetases"/>
    <property type="match status" value="1"/>
</dbReference>
<dbReference type="EMBL" id="AMPZ03000079">
    <property type="protein sequence ID" value="KAH9578542.1"/>
    <property type="molecule type" value="Genomic_DNA"/>
</dbReference>
<dbReference type="InterPro" id="IPR001278">
    <property type="entry name" value="Arg-tRNA-ligase"/>
</dbReference>
<evidence type="ECO:0000256" key="3">
    <source>
        <dbReference type="ARBA" id="ARBA00049339"/>
    </source>
</evidence>
<proteinExistence type="predicted"/>
<dbReference type="GeneID" id="75577281"/>
<evidence type="ECO:0000313" key="7">
    <source>
        <dbReference type="Proteomes" id="UP000471633"/>
    </source>
</evidence>
<dbReference type="InterPro" id="IPR009080">
    <property type="entry name" value="tRNAsynth_Ia_anticodon-bd"/>
</dbReference>
<dbReference type="AlphaFoldDB" id="A0A922IHJ3"/>
<name>A0A922IHJ3_SCHHA</name>
<comment type="function">
    <text evidence="4">Catalyzes the attachment of arginine to tRNA(Arg) in a two-step reaction: arginine is first activated by ATP to form Arg-AMP and then transferred to the acceptor end of tRNA(Arg).</text>
</comment>
<dbReference type="PANTHER" id="PTHR11956:SF11">
    <property type="entry name" value="ARGININE--TRNA LIGASE, MITOCHONDRIAL-RELATED"/>
    <property type="match status" value="1"/>
</dbReference>